<evidence type="ECO:0000313" key="8">
    <source>
        <dbReference type="Proteomes" id="UP000035214"/>
    </source>
</evidence>
<proteinExistence type="predicted"/>
<dbReference type="Proteomes" id="UP000226257">
    <property type="component" value="Unassembled WGS sequence"/>
</dbReference>
<dbReference type="EMBL" id="LCYI01000022">
    <property type="protein sequence ID" value="KLA29477.1"/>
    <property type="molecule type" value="Genomic_DNA"/>
</dbReference>
<accession>A0A0A3WJF5</accession>
<dbReference type="AlphaFoldDB" id="A0A0A3WJF5"/>
<dbReference type="EMBL" id="NVDQ01000018">
    <property type="protein sequence ID" value="PFV08562.1"/>
    <property type="molecule type" value="Genomic_DNA"/>
</dbReference>
<sequence>MDNHEKIRQYIKKNLIIFNAEETIVANDDNIFEKGYVNSLFAMQMLNFIETEFDIVVDNDELDIINFSTINNMVDLINKKKNGNFTV</sequence>
<evidence type="ECO:0000313" key="11">
    <source>
        <dbReference type="Proteomes" id="UP000226257"/>
    </source>
</evidence>
<reference evidence="4" key="6">
    <citation type="submission" date="2020-08" db="EMBL/GenBank/DDBJ databases">
        <title>Fungal Genomes of the International Space Station.</title>
        <authorList>
            <person name="Seuylemezian A."/>
            <person name="Singh N.K."/>
            <person name="Wood J."/>
            <person name="Venkateswaran K."/>
        </authorList>
    </citation>
    <scope>NUCLEOTIDE SEQUENCE</scope>
    <source>
        <strain evidence="4">I2-B2</strain>
    </source>
</reference>
<evidence type="ECO:0000313" key="5">
    <source>
        <dbReference type="EMBL" id="PFF40078.1"/>
    </source>
</evidence>
<evidence type="ECO:0000313" key="10">
    <source>
        <dbReference type="Proteomes" id="UP000220210"/>
    </source>
</evidence>
<dbReference type="Proteomes" id="UP001197806">
    <property type="component" value="Unassembled WGS sequence"/>
</dbReference>
<feature type="domain" description="Carrier" evidence="1">
    <location>
        <begin position="1"/>
        <end position="81"/>
    </location>
</feature>
<dbReference type="SUPFAM" id="SSF47336">
    <property type="entry name" value="ACP-like"/>
    <property type="match status" value="1"/>
</dbReference>
<evidence type="ECO:0000313" key="2">
    <source>
        <dbReference type="EMBL" id="KLA29477.1"/>
    </source>
</evidence>
<dbReference type="InterPro" id="IPR036736">
    <property type="entry name" value="ACP-like_sf"/>
</dbReference>
<evidence type="ECO:0000313" key="7">
    <source>
        <dbReference type="EMBL" id="TKJ02059.1"/>
    </source>
</evidence>
<dbReference type="Gene3D" id="1.10.1200.10">
    <property type="entry name" value="ACP-like"/>
    <property type="match status" value="1"/>
</dbReference>
<reference evidence="7 12" key="5">
    <citation type="journal article" date="2019" name="Environ. Microbiol.">
        <title>An active ?-lactamase is a part of an orchestrated cell wall stress resistance network of Bacillus subtilis and related rhizosphere species.</title>
        <authorList>
            <person name="Bucher T."/>
            <person name="Keren-Paz A."/>
            <person name="Hausser J."/>
            <person name="Olender T."/>
            <person name="Cytryn E."/>
            <person name="Kolodkin-Gal I."/>
        </authorList>
    </citation>
    <scope>NUCLEOTIDE SEQUENCE [LARGE SCALE GENOMIC DNA]</scope>
    <source>
        <strain evidence="7 12">I32</strain>
    </source>
</reference>
<dbReference type="RefSeq" id="WP_000368639.1">
    <property type="nucleotide sequence ID" value="NZ_CP011152.1"/>
</dbReference>
<name>A0A0A3WJF5_BACCE</name>
<dbReference type="Pfam" id="PF00550">
    <property type="entry name" value="PP-binding"/>
    <property type="match status" value="1"/>
</dbReference>
<organism evidence="2 8">
    <name type="scientific">Bacillus cereus</name>
    <dbReference type="NCBI Taxonomy" id="1396"/>
    <lineage>
        <taxon>Bacteria</taxon>
        <taxon>Bacillati</taxon>
        <taxon>Bacillota</taxon>
        <taxon>Bacilli</taxon>
        <taxon>Bacillales</taxon>
        <taxon>Bacillaceae</taxon>
        <taxon>Bacillus</taxon>
        <taxon>Bacillus cereus group</taxon>
    </lineage>
</organism>
<dbReference type="Proteomes" id="UP000075476">
    <property type="component" value="Unassembled WGS sequence"/>
</dbReference>
<dbReference type="InterPro" id="IPR009081">
    <property type="entry name" value="PP-bd_ACP"/>
</dbReference>
<reference evidence="2 8" key="1">
    <citation type="submission" date="2015-04" db="EMBL/GenBank/DDBJ databases">
        <title>Draft Genome Sequences of Eight Spore-Forming Food Isolates of Bacillus cereus Genome sequencing.</title>
        <authorList>
            <person name="Krawcyk A.O."/>
            <person name="de Jong A."/>
            <person name="Eijlander R.T."/>
            <person name="Berendsen E.M."/>
            <person name="Holsappel S."/>
            <person name="Wells-Bennik M."/>
            <person name="Kuipers O.P."/>
        </authorList>
    </citation>
    <scope>NUCLEOTIDE SEQUENCE [LARGE SCALE GENOMIC DNA]</scope>
    <source>
        <strain evidence="2 8">B4077</strain>
    </source>
</reference>
<dbReference type="PROSITE" id="PS50075">
    <property type="entry name" value="CARRIER"/>
    <property type="match status" value="1"/>
</dbReference>
<dbReference type="GeneID" id="67469883"/>
<evidence type="ECO:0000313" key="12">
    <source>
        <dbReference type="Proteomes" id="UP000308444"/>
    </source>
</evidence>
<dbReference type="EMBL" id="JACLPZ010000023">
    <property type="protein sequence ID" value="MBY0038696.1"/>
    <property type="molecule type" value="Genomic_DNA"/>
</dbReference>
<reference evidence="5 10" key="3">
    <citation type="submission" date="2017-09" db="EMBL/GenBank/DDBJ databases">
        <title>Large-scale bioinformatics analysis of Bacillus genomes uncovers conserved roles of natural products in bacterial physiology.</title>
        <authorList>
            <consortium name="Agbiome Team Llc"/>
            <person name="Bleich R.M."/>
            <person name="Kirk G.J."/>
            <person name="Santa Maria K.C."/>
            <person name="Allen S.E."/>
            <person name="Farag S."/>
            <person name="Shank E.A."/>
            <person name="Bowers A."/>
        </authorList>
    </citation>
    <scope>NUCLEOTIDE SEQUENCE [LARGE SCALE GENOMIC DNA]</scope>
    <source>
        <strain evidence="5 10">AFS020204</strain>
    </source>
</reference>
<comment type="caution">
    <text evidence="2">The sequence shown here is derived from an EMBL/GenBank/DDBJ whole genome shotgun (WGS) entry which is preliminary data.</text>
</comment>
<dbReference type="Proteomes" id="UP000035214">
    <property type="component" value="Unassembled WGS sequence"/>
</dbReference>
<gene>
    <name evidence="3" type="ORF">AT268_34095</name>
    <name evidence="2" type="ORF">B4077_3537</name>
    <name evidence="5" type="ORF">CN357_33855</name>
    <name evidence="6" type="ORF">COK98_09190</name>
    <name evidence="7" type="ORF">FC695_17550</name>
    <name evidence="4" type="ORF">H7U08_19475</name>
</gene>
<evidence type="ECO:0000259" key="1">
    <source>
        <dbReference type="PROSITE" id="PS50075"/>
    </source>
</evidence>
<dbReference type="Proteomes" id="UP000220210">
    <property type="component" value="Unassembled WGS sequence"/>
</dbReference>
<reference evidence="6 11" key="4">
    <citation type="submission" date="2017-09" db="EMBL/GenBank/DDBJ databases">
        <title>Large-scale bioinformatics analysis of Bacillus genomes uncovers conserved roles of natural products in bacterial physiology.</title>
        <authorList>
            <consortium name="Agbiome Team Llc"/>
            <person name="Bleich R.M."/>
            <person name="Grubbs K.J."/>
            <person name="Santa Maria K.C."/>
            <person name="Allen S.E."/>
            <person name="Farag S."/>
            <person name="Shank E.A."/>
            <person name="Bowers A."/>
        </authorList>
    </citation>
    <scope>NUCLEOTIDE SEQUENCE [LARGE SCALE GENOMIC DNA]</scope>
    <source>
        <strain evidence="6 11">AFS060282</strain>
    </source>
</reference>
<dbReference type="EMBL" id="SZOH01001163">
    <property type="protein sequence ID" value="TKJ02059.1"/>
    <property type="molecule type" value="Genomic_DNA"/>
</dbReference>
<evidence type="ECO:0000313" key="6">
    <source>
        <dbReference type="EMBL" id="PFV08562.1"/>
    </source>
</evidence>
<dbReference type="EMBL" id="NTSO01000040">
    <property type="protein sequence ID" value="PFF40078.1"/>
    <property type="molecule type" value="Genomic_DNA"/>
</dbReference>
<evidence type="ECO:0000313" key="9">
    <source>
        <dbReference type="Proteomes" id="UP000075476"/>
    </source>
</evidence>
<reference evidence="3 9" key="2">
    <citation type="submission" date="2015-12" db="EMBL/GenBank/DDBJ databases">
        <title>Bacillus cereus Group isolate.</title>
        <authorList>
            <person name="Kovac J."/>
        </authorList>
    </citation>
    <scope>NUCLEOTIDE SEQUENCE [LARGE SCALE GENOMIC DNA]</scope>
    <source>
        <strain evidence="3 9">FSL K6-0073</strain>
    </source>
</reference>
<protein>
    <submittedName>
        <fullName evidence="3">Acyl carrier protein</fullName>
    </submittedName>
</protein>
<dbReference type="PATRIC" id="fig|1396.428.peg.4637"/>
<evidence type="ECO:0000313" key="4">
    <source>
        <dbReference type="EMBL" id="MBY0038696.1"/>
    </source>
</evidence>
<evidence type="ECO:0000313" key="3">
    <source>
        <dbReference type="EMBL" id="KXY37028.1"/>
    </source>
</evidence>
<dbReference type="EMBL" id="LOMO01000124">
    <property type="protein sequence ID" value="KXY37028.1"/>
    <property type="molecule type" value="Genomic_DNA"/>
</dbReference>
<dbReference type="SMR" id="A0A0A3WJF5"/>
<dbReference type="Proteomes" id="UP000308444">
    <property type="component" value="Unassembled WGS sequence"/>
</dbReference>